<accession>A0ABM0XF78</accession>
<name>A0ABM0XF78_CAMSA</name>
<protein>
    <submittedName>
        <fullName evidence="3">Uncharacterized protein LOC104763397</fullName>
    </submittedName>
</protein>
<dbReference type="PANTHER" id="PTHR35764">
    <property type="entry name" value="PROTEIN SHORTAGE IN CHIASMATA 1"/>
    <property type="match status" value="1"/>
</dbReference>
<sequence length="1549" mass="174189">MRTRFLNIDYFSTPPSEVFKTLGFLNLPVPTNFPAPLVCDGVEEYLQFGSIENVSLPIVNLPIESALSKFLSDVVPDRVSVDYEVFEIDGSSLGDYLSDEKKHDGDAIEEKATFNIIEFETPELDCEMENKLLSTSEDHLQCFSEVLEIENEPVKYEGSDVILQNSKDIQEQIYSVDYFTENNTSETENECFRKNRLWFKDARFPLLEVDEVNLSDLSSLSVFDKVFTVLERIEPLDTDAGSSLIINSKELIGSKDYDLLEILSTDCCLNKSSQSDVAPEDESSEMDIVTILDISDAEENFQFEQQGKVAVPVTFEEFQILDVEISDVFDIFLCLQKAIEPEMCYGMFSKEMSFKNFDELVVSSELAFTDDAFKSLPTPILHDDEVIRSLDVIYEDVLSKIKPQSLSASNDIYLPWNLLEERNHNHCEYLFEEIVTCKIDFKWESSEGDKWVYDFVFSEDALCEPLAEKCTEPFYGISTLDEHAPVNTSHGSLETPFQETGARDCGGDDNAKKATLFFKSMSAFDDLTFFMEPQKAMIEDNLESRVEAAKTSNHKVMPTDSKASCLVGGMHPNPKTGEMILHSVCPSENILALVRDFVRSYLTLVKDESENLSEDKLKLLSISKGKLIDCIRKANVHKTQLADDNSFTFALLLAIKQMTWYMCFFGIRVAYLYLKKLSLLLAEKVFWSSLKRLLMSMGLSYNELNSPSPSGNRPNVHEAMGFKTTELGFLPISDCLIISYEQISPSFPVENFSIIVEYGGANGSPRFSVPSKLDPFPSFHFIKVELDMSSACGQLCAGVTVPYSLKMIKGDEVETKTGWLEEVLNFVSIENVCFAGSSETTNESEFISMPQESERKGGIIEEGILSDQRSVIVVNTKNVDKEMIISRRSTYQKVLAMEKEGVQVVERDSDLPVDLMLSPAVCLLWYDCEDFSKKSAATIGTSSSSLSWIGDIATNVLTSLSFSFNSCIMVFEGEPAFLVTIMDSSDELYAAAGSLGISLQLFCSSSADLTDEIILRCIKSFVKLSKLPVKMPESESLAESFLTKFPSVNPLTAQVILSSSGSLLEFMKLPYSSKVERMQKYHVPEESVDLFSSLGRYGAREDSKSVMTDSSSSVSSGPDSDTHHVSVHSGSKKNHHSAEKNRIDMEDLVHFAPSTEFADAQLKPSGNFQLDDSWSSRDHEIFDFDPITEFSDAPFKPFGMIHHNDSWPVKDPETFDKKSGPSSSLKDPFWGKDLPDFSVEDCLPGIPELEDWSFPSKDESISPNRGYKLPVMGNFNLHDHRNSESFIADYKGEVIDRADKYLEEDFPPSPGYNRFAPIVSDVDEDELPRKSKSGRKLSFFEYLQPNFPKAADIDSSSERFTTEKDSKYDNSDSARGFVDSYPAKRQRTLLEEVLTRRSAIPSTELPFREEISHFGGSPLSNAIRSSNPVQGSPWTIEFINRARERSRARRQQQSLPYYVPPSSLETPGNIKKASTKRKSPSMLEFFKYKGGNKLQEEKKQKRSKNSSASPINDRSYSPLRSWTPIDKRAKQSLSFSGNGTEGQTKLVWK</sequence>
<reference evidence="3" key="2">
    <citation type="submission" date="2025-08" db="UniProtKB">
        <authorList>
            <consortium name="RefSeq"/>
        </authorList>
    </citation>
    <scope>IDENTIFICATION</scope>
    <source>
        <tissue evidence="3">Leaf</tissue>
    </source>
</reference>
<feature type="compositionally biased region" description="Polar residues" evidence="1">
    <location>
        <begin position="1531"/>
        <end position="1543"/>
    </location>
</feature>
<evidence type="ECO:0000256" key="1">
    <source>
        <dbReference type="SAM" id="MobiDB-lite"/>
    </source>
</evidence>
<dbReference type="Proteomes" id="UP000694864">
    <property type="component" value="Chromosome 18"/>
</dbReference>
<feature type="compositionally biased region" description="Basic and acidic residues" evidence="1">
    <location>
        <begin position="1356"/>
        <end position="1372"/>
    </location>
</feature>
<dbReference type="PANTHER" id="PTHR35764:SF1">
    <property type="entry name" value="PROTEIN SHORTAGE IN CHIASMATA 1"/>
    <property type="match status" value="1"/>
</dbReference>
<feature type="region of interest" description="Disordered" evidence="1">
    <location>
        <begin position="1353"/>
        <end position="1375"/>
    </location>
</feature>
<feature type="region of interest" description="Disordered" evidence="1">
    <location>
        <begin position="1445"/>
        <end position="1524"/>
    </location>
</feature>
<dbReference type="InterPro" id="IPR038824">
    <property type="entry name" value="SHOC1-like"/>
</dbReference>
<evidence type="ECO:0000313" key="3">
    <source>
        <dbReference type="RefSeq" id="XP_010485076.1"/>
    </source>
</evidence>
<evidence type="ECO:0000313" key="2">
    <source>
        <dbReference type="Proteomes" id="UP000694864"/>
    </source>
</evidence>
<feature type="region of interest" description="Disordered" evidence="1">
    <location>
        <begin position="1530"/>
        <end position="1549"/>
    </location>
</feature>
<organism evidence="2 3">
    <name type="scientific">Camelina sativa</name>
    <name type="common">False flax</name>
    <name type="synonym">Myagrum sativum</name>
    <dbReference type="NCBI Taxonomy" id="90675"/>
    <lineage>
        <taxon>Eukaryota</taxon>
        <taxon>Viridiplantae</taxon>
        <taxon>Streptophyta</taxon>
        <taxon>Embryophyta</taxon>
        <taxon>Tracheophyta</taxon>
        <taxon>Spermatophyta</taxon>
        <taxon>Magnoliopsida</taxon>
        <taxon>eudicotyledons</taxon>
        <taxon>Gunneridae</taxon>
        <taxon>Pentapetalae</taxon>
        <taxon>rosids</taxon>
        <taxon>malvids</taxon>
        <taxon>Brassicales</taxon>
        <taxon>Brassicaceae</taxon>
        <taxon>Camelineae</taxon>
        <taxon>Camelina</taxon>
    </lineage>
</organism>
<reference evidence="2" key="1">
    <citation type="journal article" date="2014" name="Nat. Commun.">
        <title>The emerging biofuel crop Camelina sativa retains a highly undifferentiated hexaploid genome structure.</title>
        <authorList>
            <person name="Kagale S."/>
            <person name="Koh C."/>
            <person name="Nixon J."/>
            <person name="Bollina V."/>
            <person name="Clarke W.E."/>
            <person name="Tuteja R."/>
            <person name="Spillane C."/>
            <person name="Robinson S.J."/>
            <person name="Links M.G."/>
            <person name="Clarke C."/>
            <person name="Higgins E.E."/>
            <person name="Huebert T."/>
            <person name="Sharpe A.G."/>
            <person name="Parkin I.A."/>
        </authorList>
    </citation>
    <scope>NUCLEOTIDE SEQUENCE [LARGE SCALE GENOMIC DNA]</scope>
    <source>
        <strain evidence="2">cv. DH55</strain>
    </source>
</reference>
<keyword evidence="2" id="KW-1185">Reference proteome</keyword>
<gene>
    <name evidence="3" type="primary">LOC104763397</name>
</gene>
<feature type="region of interest" description="Disordered" evidence="1">
    <location>
        <begin position="1102"/>
        <end position="1139"/>
    </location>
</feature>
<dbReference type="RefSeq" id="XP_010485076.1">
    <property type="nucleotide sequence ID" value="XM_010486774.2"/>
</dbReference>
<proteinExistence type="predicted"/>
<feature type="compositionally biased region" description="Polar residues" evidence="1">
    <location>
        <begin position="1505"/>
        <end position="1520"/>
    </location>
</feature>
<feature type="compositionally biased region" description="Low complexity" evidence="1">
    <location>
        <begin position="1105"/>
        <end position="1119"/>
    </location>
</feature>
<dbReference type="GeneID" id="104763397"/>